<accession>A0A975DKY7</accession>
<dbReference type="SMART" id="SM00320">
    <property type="entry name" value="WD40"/>
    <property type="match status" value="3"/>
</dbReference>
<dbReference type="InterPro" id="IPR036322">
    <property type="entry name" value="WD40_repeat_dom_sf"/>
</dbReference>
<protein>
    <submittedName>
        <fullName evidence="4">WD40 repeat domain-containing protein</fullName>
    </submittedName>
</protein>
<dbReference type="EMBL" id="CP072135">
    <property type="protein sequence ID" value="QTH73650.1"/>
    <property type="molecule type" value="Genomic_DNA"/>
</dbReference>
<keyword evidence="5" id="KW-1185">Reference proteome</keyword>
<proteinExistence type="predicted"/>
<organism evidence="4 5">
    <name type="scientific">Pseudoalteromonas xiamenensis</name>
    <dbReference type="NCBI Taxonomy" id="882626"/>
    <lineage>
        <taxon>Bacteria</taxon>
        <taxon>Pseudomonadati</taxon>
        <taxon>Pseudomonadota</taxon>
        <taxon>Gammaproteobacteria</taxon>
        <taxon>Alteromonadales</taxon>
        <taxon>Pseudoalteromonadaceae</taxon>
        <taxon>Pseudoalteromonas</taxon>
    </lineage>
</organism>
<evidence type="ECO:0000256" key="1">
    <source>
        <dbReference type="ARBA" id="ARBA00022574"/>
    </source>
</evidence>
<evidence type="ECO:0000313" key="5">
    <source>
        <dbReference type="Proteomes" id="UP000664904"/>
    </source>
</evidence>
<dbReference type="SUPFAM" id="SSF50978">
    <property type="entry name" value="WD40 repeat-like"/>
    <property type="match status" value="1"/>
</dbReference>
<reference evidence="4" key="1">
    <citation type="submission" date="2021-03" db="EMBL/GenBank/DDBJ databases">
        <title>Complete Genome of Pseudoalteromonas xiamenensis STKMTI.2, a new potential marine bacterium producing anti-Vibrio compounds.</title>
        <authorList>
            <person name="Handayani D.P."/>
            <person name="Isnansetyo A."/>
            <person name="Istiqomah I."/>
            <person name="Jumina J."/>
        </authorList>
    </citation>
    <scope>NUCLEOTIDE SEQUENCE</scope>
    <source>
        <strain evidence="4">STKMTI.2</strain>
        <plasmid evidence="4">unnamed5</plasmid>
    </source>
</reference>
<geneLocation type="plasmid" evidence="4 5">
    <name>unnamed5</name>
</geneLocation>
<dbReference type="InterPro" id="IPR015943">
    <property type="entry name" value="WD40/YVTN_repeat-like_dom_sf"/>
</dbReference>
<keyword evidence="4" id="KW-0614">Plasmid</keyword>
<dbReference type="PANTHER" id="PTHR19857:SF8">
    <property type="entry name" value="ANGIO-ASSOCIATED MIGRATORY CELL PROTEIN"/>
    <property type="match status" value="1"/>
</dbReference>
<dbReference type="Proteomes" id="UP000664904">
    <property type="component" value="Plasmid unnamed5"/>
</dbReference>
<dbReference type="Pfam" id="PF00400">
    <property type="entry name" value="WD40"/>
    <property type="match status" value="1"/>
</dbReference>
<keyword evidence="1 3" id="KW-0853">WD repeat</keyword>
<dbReference type="Gene3D" id="2.130.10.10">
    <property type="entry name" value="YVTN repeat-like/Quinoprotein amine dehydrogenase"/>
    <property type="match status" value="1"/>
</dbReference>
<dbReference type="PROSITE" id="PS51257">
    <property type="entry name" value="PROKAR_LIPOPROTEIN"/>
    <property type="match status" value="1"/>
</dbReference>
<dbReference type="PROSITE" id="PS50082">
    <property type="entry name" value="WD_REPEATS_2"/>
    <property type="match status" value="1"/>
</dbReference>
<evidence type="ECO:0000256" key="3">
    <source>
        <dbReference type="PROSITE-ProRule" id="PRU00221"/>
    </source>
</evidence>
<dbReference type="KEGG" id="pxi:J5O05_19515"/>
<keyword evidence="2" id="KW-0677">Repeat</keyword>
<dbReference type="InterPro" id="IPR001680">
    <property type="entry name" value="WD40_rpt"/>
</dbReference>
<evidence type="ECO:0000256" key="2">
    <source>
        <dbReference type="ARBA" id="ARBA00022737"/>
    </source>
</evidence>
<evidence type="ECO:0000313" key="4">
    <source>
        <dbReference type="EMBL" id="QTH73650.1"/>
    </source>
</evidence>
<feature type="repeat" description="WD" evidence="3">
    <location>
        <begin position="158"/>
        <end position="199"/>
    </location>
</feature>
<dbReference type="AlphaFoldDB" id="A0A975DKY7"/>
<name>A0A975DKY7_9GAMM</name>
<sequence>MRNLMILFSLIFLMSCDGKQVEKVDDAFGLVNEQVIYAAFSADSQSVLLYTQSKNLELWDLSSRTKRMQLEFSQIGEVARAFLLTHQKTKIVVGGEQRLSFWSVETGQLEQYFTLSGADPLARIASIAMSPNDEYLSVGMTDGSIVLISFKDKSQRLFKPHSSEVAYLIWDADSRRVMSAGFDGVVSTWLFSDATVLSEFHVEKRVTTLAATKTLDTAFVSDALHDQRYFDVRSGHIKTTLSYPERFRWFREGLLLEERPYIVTTSSKSKLSIWSKETGKELGSWFINASGGEALVLDIIEEKPGTIITVSSDGIIERWQVDALVQE</sequence>
<dbReference type="InterPro" id="IPR051179">
    <property type="entry name" value="WD_repeat_multifunction"/>
</dbReference>
<dbReference type="PANTHER" id="PTHR19857">
    <property type="entry name" value="MITOCHONDRIAL DIVISION PROTEIN 1-RELATED"/>
    <property type="match status" value="1"/>
</dbReference>
<gene>
    <name evidence="4" type="ORF">J5O05_19515</name>
</gene>
<dbReference type="RefSeq" id="WP_208845302.1">
    <property type="nucleotide sequence ID" value="NZ_CP072135.1"/>
</dbReference>